<organism evidence="1 2">
    <name type="scientific">Candidatus Enterocloster faecavium</name>
    <dbReference type="NCBI Taxonomy" id="2838560"/>
    <lineage>
        <taxon>Bacteria</taxon>
        <taxon>Bacillati</taxon>
        <taxon>Bacillota</taxon>
        <taxon>Clostridia</taxon>
        <taxon>Lachnospirales</taxon>
        <taxon>Lachnospiraceae</taxon>
        <taxon>Enterocloster</taxon>
    </lineage>
</organism>
<name>A0A9D2L599_9FIRM</name>
<sequence>MAKDRSRDFQKYADMLELPHHVSATHPPMDAAERAAQFAPFAALTGYGDAVRERARLTKARPQLDEEEMEQINRKLLWLRGHPEEKPEIAVTYFLPDRKKEGGALMQVRGRLKKILEGKGRLLMEDGRSVPIRDLVEIHIVDRSFTPQL</sequence>
<reference evidence="1" key="1">
    <citation type="journal article" date="2021" name="PeerJ">
        <title>Extensive microbial diversity within the chicken gut microbiome revealed by metagenomics and culture.</title>
        <authorList>
            <person name="Gilroy R."/>
            <person name="Ravi A."/>
            <person name="Getino M."/>
            <person name="Pursley I."/>
            <person name="Horton D.L."/>
            <person name="Alikhan N.F."/>
            <person name="Baker D."/>
            <person name="Gharbi K."/>
            <person name="Hall N."/>
            <person name="Watson M."/>
            <person name="Adriaenssens E.M."/>
            <person name="Foster-Nyarko E."/>
            <person name="Jarju S."/>
            <person name="Secka A."/>
            <person name="Antonio M."/>
            <person name="Oren A."/>
            <person name="Chaudhuri R.R."/>
            <person name="La Ragione R."/>
            <person name="Hildebrand F."/>
            <person name="Pallen M.J."/>
        </authorList>
    </citation>
    <scope>NUCLEOTIDE SEQUENCE</scope>
    <source>
        <strain evidence="1">CHK188-4685</strain>
    </source>
</reference>
<dbReference type="Proteomes" id="UP000886804">
    <property type="component" value="Unassembled WGS sequence"/>
</dbReference>
<comment type="caution">
    <text evidence="1">The sequence shown here is derived from an EMBL/GenBank/DDBJ whole genome shotgun (WGS) entry which is preliminary data.</text>
</comment>
<evidence type="ECO:0000313" key="2">
    <source>
        <dbReference type="Proteomes" id="UP000886804"/>
    </source>
</evidence>
<gene>
    <name evidence="1" type="ORF">H9716_00155</name>
</gene>
<protein>
    <submittedName>
        <fullName evidence="1">YolD-like family protein</fullName>
    </submittedName>
</protein>
<reference evidence="1" key="2">
    <citation type="submission" date="2021-04" db="EMBL/GenBank/DDBJ databases">
        <authorList>
            <person name="Gilroy R."/>
        </authorList>
    </citation>
    <scope>NUCLEOTIDE SEQUENCE</scope>
    <source>
        <strain evidence="1">CHK188-4685</strain>
    </source>
</reference>
<dbReference type="EMBL" id="DWYS01000001">
    <property type="protein sequence ID" value="HJB06268.1"/>
    <property type="molecule type" value="Genomic_DNA"/>
</dbReference>
<accession>A0A9D2L599</accession>
<evidence type="ECO:0000313" key="1">
    <source>
        <dbReference type="EMBL" id="HJB06268.1"/>
    </source>
</evidence>
<proteinExistence type="predicted"/>
<dbReference type="AlphaFoldDB" id="A0A9D2L599"/>